<protein>
    <recommendedName>
        <fullName evidence="2">DUF6545 domain-containing protein</fullName>
    </recommendedName>
</protein>
<feature type="domain" description="DUF6545" evidence="2">
    <location>
        <begin position="247"/>
        <end position="372"/>
    </location>
</feature>
<feature type="transmembrane region" description="Helical" evidence="1">
    <location>
        <begin position="216"/>
        <end position="247"/>
    </location>
</feature>
<organism evidence="3 4">
    <name type="scientific">Actinoplanes nipponensis</name>
    <dbReference type="NCBI Taxonomy" id="135950"/>
    <lineage>
        <taxon>Bacteria</taxon>
        <taxon>Bacillati</taxon>
        <taxon>Actinomycetota</taxon>
        <taxon>Actinomycetes</taxon>
        <taxon>Micromonosporales</taxon>
        <taxon>Micromonosporaceae</taxon>
        <taxon>Actinoplanes</taxon>
    </lineage>
</organism>
<keyword evidence="1" id="KW-0472">Membrane</keyword>
<gene>
    <name evidence="3" type="ORF">Ani05nite_81190</name>
</gene>
<name>A0A919JSH6_9ACTN</name>
<reference evidence="3" key="1">
    <citation type="submission" date="2021-01" db="EMBL/GenBank/DDBJ databases">
        <title>Whole genome shotgun sequence of Actinoplanes nipponensis NBRC 14063.</title>
        <authorList>
            <person name="Komaki H."/>
            <person name="Tamura T."/>
        </authorList>
    </citation>
    <scope>NUCLEOTIDE SEQUENCE</scope>
    <source>
        <strain evidence="3">NBRC 14063</strain>
    </source>
</reference>
<keyword evidence="4" id="KW-1185">Reference proteome</keyword>
<sequence length="375" mass="40024">MAPVLLATIVAALWTGLLNKVVQLWRAPEDLPLRALAACVVSATLTFTANLPPLEPLLDRAGPGVRSIVVNVGTMAAAYFLLAFFTYAMRGPAARGAVRWQALPLAAAVLVAVAAWALAPPAVRADPAETANGANPHATVFVVAVLGYMAYAHARSLRWSIAYVRAARTARLRRGLIIVSVAVCAFLVADATRSLLAALQAVTAPPAGVVSGFRLIYLSGVGAGTLSFVVGVSYAAVVGMLVSVPLWRAHRRHYRQLQPLWAAMHRAFPQLRLGRVPATSWRARLGWDSAHYRFYRRVVEIRDGLVLLGPYYDISATGGAEHDEGRWAAVIHAALRAREAESPIVDADPVLLPGGDDLESDARVLAGIARAFAGR</sequence>
<feature type="transmembrane region" description="Helical" evidence="1">
    <location>
        <begin position="100"/>
        <end position="118"/>
    </location>
</feature>
<dbReference type="InterPro" id="IPR050039">
    <property type="entry name" value="MAB_1171c-like"/>
</dbReference>
<dbReference type="NCBIfam" id="NF042915">
    <property type="entry name" value="MAB_1171c_fam"/>
    <property type="match status" value="1"/>
</dbReference>
<dbReference type="InterPro" id="IPR046675">
    <property type="entry name" value="DUF6545"/>
</dbReference>
<dbReference type="Proteomes" id="UP000647172">
    <property type="component" value="Unassembled WGS sequence"/>
</dbReference>
<dbReference type="AlphaFoldDB" id="A0A919JSH6"/>
<evidence type="ECO:0000313" key="4">
    <source>
        <dbReference type="Proteomes" id="UP000647172"/>
    </source>
</evidence>
<proteinExistence type="predicted"/>
<dbReference type="Pfam" id="PF20182">
    <property type="entry name" value="DUF6545"/>
    <property type="match status" value="1"/>
</dbReference>
<evidence type="ECO:0000256" key="1">
    <source>
        <dbReference type="SAM" id="Phobius"/>
    </source>
</evidence>
<feature type="transmembrane region" description="Helical" evidence="1">
    <location>
        <begin position="175"/>
        <end position="196"/>
    </location>
</feature>
<evidence type="ECO:0000313" key="3">
    <source>
        <dbReference type="EMBL" id="GIE54585.1"/>
    </source>
</evidence>
<keyword evidence="1" id="KW-1133">Transmembrane helix</keyword>
<comment type="caution">
    <text evidence="3">The sequence shown here is derived from an EMBL/GenBank/DDBJ whole genome shotgun (WGS) entry which is preliminary data.</text>
</comment>
<feature type="transmembrane region" description="Helical" evidence="1">
    <location>
        <begin position="68"/>
        <end position="88"/>
    </location>
</feature>
<dbReference type="EMBL" id="BOMQ01000106">
    <property type="protein sequence ID" value="GIE54585.1"/>
    <property type="molecule type" value="Genomic_DNA"/>
</dbReference>
<feature type="transmembrane region" description="Helical" evidence="1">
    <location>
        <begin position="138"/>
        <end position="154"/>
    </location>
</feature>
<accession>A0A919JSH6</accession>
<evidence type="ECO:0000259" key="2">
    <source>
        <dbReference type="Pfam" id="PF20182"/>
    </source>
</evidence>
<keyword evidence="1" id="KW-0812">Transmembrane</keyword>
<dbReference type="RefSeq" id="WP_203777533.1">
    <property type="nucleotide sequence ID" value="NZ_BOMQ01000106.1"/>
</dbReference>